<dbReference type="GO" id="GO:0098719">
    <property type="term" value="P:sodium ion import across plasma membrane"/>
    <property type="evidence" value="ECO:0007669"/>
    <property type="project" value="TreeGrafter"/>
</dbReference>
<gene>
    <name evidence="13" type="primary">LOC103275886</name>
</gene>
<evidence type="ECO:0000256" key="7">
    <source>
        <dbReference type="ARBA" id="ARBA00023065"/>
    </source>
</evidence>
<evidence type="ECO:0000256" key="9">
    <source>
        <dbReference type="ARBA" id="ARBA00023201"/>
    </source>
</evidence>
<feature type="non-terminal residue" evidence="13">
    <location>
        <position position="591"/>
    </location>
</feature>
<evidence type="ECO:0000256" key="2">
    <source>
        <dbReference type="ARBA" id="ARBA00007367"/>
    </source>
</evidence>
<dbReference type="Proteomes" id="UP000189704">
    <property type="component" value="Unplaced"/>
</dbReference>
<evidence type="ECO:0000256" key="6">
    <source>
        <dbReference type="ARBA" id="ARBA00023053"/>
    </source>
</evidence>
<keyword evidence="3" id="KW-0813">Transport</keyword>
<evidence type="ECO:0000256" key="1">
    <source>
        <dbReference type="ARBA" id="ARBA00004141"/>
    </source>
</evidence>
<dbReference type="InterPro" id="IPR006153">
    <property type="entry name" value="Cation/H_exchanger_TM"/>
</dbReference>
<dbReference type="KEGG" id="csyr:103275886"/>
<dbReference type="GO" id="GO:0051453">
    <property type="term" value="P:regulation of intracellular pH"/>
    <property type="evidence" value="ECO:0007669"/>
    <property type="project" value="TreeGrafter"/>
</dbReference>
<dbReference type="Gene3D" id="6.10.140.1330">
    <property type="match status" value="1"/>
</dbReference>
<accession>A0A3Q0DIN7</accession>
<evidence type="ECO:0000256" key="5">
    <source>
        <dbReference type="ARBA" id="ARBA00022989"/>
    </source>
</evidence>
<feature type="transmembrane region" description="Helical" evidence="10">
    <location>
        <begin position="324"/>
        <end position="344"/>
    </location>
</feature>
<feature type="transmembrane region" description="Helical" evidence="10">
    <location>
        <begin position="446"/>
        <end position="466"/>
    </location>
</feature>
<organism evidence="12 13">
    <name type="scientific">Carlito syrichta</name>
    <name type="common">Philippine tarsier</name>
    <name type="synonym">Tarsius syrichta</name>
    <dbReference type="NCBI Taxonomy" id="1868482"/>
    <lineage>
        <taxon>Eukaryota</taxon>
        <taxon>Metazoa</taxon>
        <taxon>Chordata</taxon>
        <taxon>Craniata</taxon>
        <taxon>Vertebrata</taxon>
        <taxon>Euteleostomi</taxon>
        <taxon>Mammalia</taxon>
        <taxon>Eutheria</taxon>
        <taxon>Euarchontoglires</taxon>
        <taxon>Primates</taxon>
        <taxon>Haplorrhini</taxon>
        <taxon>Tarsiiformes</taxon>
        <taxon>Tarsiidae</taxon>
        <taxon>Carlito</taxon>
    </lineage>
</organism>
<proteinExistence type="inferred from homology"/>
<feature type="transmembrane region" description="Helical" evidence="10">
    <location>
        <begin position="284"/>
        <end position="304"/>
    </location>
</feature>
<feature type="transmembrane region" description="Helical" evidence="10">
    <location>
        <begin position="511"/>
        <end position="532"/>
    </location>
</feature>
<sequence>MCNGCLGGGSISSPQALAVRCGMAAAVATAAAAAAAAVAAQITVMPQRGLQLSSPSNALDVQGKGCCLSSANQVRGYKPEANGCRPGAELEQETARGAAVGLDSSGSAKFSNSWLEFFNLWSSHTPEYLPEIFLTLSLICIIGAFLNLHLKNFPIPIPVILFLLGCSTEILSFTSNQVQTYVDPIQSMSPDLFFGLFIPVIFFNAAFDMDVYMLQKLFWQILVIIIPGLLINYILIFWYLASVDKIVLKHTPWLLFSTLLVCTDPMLTAAALRHLGLSRSLTTLINGESLFTSVISLIIFSSIVDRTLASQSETPHTLAYDIAYGIGSYFMASILFGILSSKLIQLWLSAVFGDDVNHMSIIFSILYLIFYFCELVKMSGIFTLTIMGLFLNSTNFKPGVEALLLKFWNCLSFVAFLMVFTFTGLIIPAHVYLYVTLSDIYYSLNIYLTLIVLRLLVFLLMSPILSRVGHQFTWRWAFIMVWSEKKGMPNIGMAFLLAYSDLFLASEKEKAQIVFHGVSVCLITLTVNRFILPIAATKLGLRHVTSPKYNTFQHFQELTKSTASALKLDKNLAGADWNMIEKGIILENPYA</sequence>
<keyword evidence="9" id="KW-0739">Sodium transport</keyword>
<dbReference type="GO" id="GO:0015386">
    <property type="term" value="F:potassium:proton antiporter activity"/>
    <property type="evidence" value="ECO:0007669"/>
    <property type="project" value="TreeGrafter"/>
</dbReference>
<feature type="domain" description="Cation/H+ exchanger transmembrane" evidence="11">
    <location>
        <begin position="142"/>
        <end position="527"/>
    </location>
</feature>
<keyword evidence="5 10" id="KW-1133">Transmembrane helix</keyword>
<evidence type="ECO:0000313" key="12">
    <source>
        <dbReference type="Proteomes" id="UP000189704"/>
    </source>
</evidence>
<dbReference type="AlphaFoldDB" id="A0A3Q0DIN7"/>
<feature type="transmembrane region" description="Helical" evidence="10">
    <location>
        <begin position="408"/>
        <end position="434"/>
    </location>
</feature>
<dbReference type="GeneID" id="103275886"/>
<evidence type="ECO:0000256" key="3">
    <source>
        <dbReference type="ARBA" id="ARBA00022448"/>
    </source>
</evidence>
<dbReference type="PANTHER" id="PTHR10110:SF87">
    <property type="entry name" value="SODIUM_HYDROGEN EXCHANGER 10"/>
    <property type="match status" value="1"/>
</dbReference>
<feature type="transmembrane region" description="Helical" evidence="10">
    <location>
        <begin position="128"/>
        <end position="148"/>
    </location>
</feature>
<keyword evidence="7" id="KW-0406">Ion transport</keyword>
<feature type="transmembrane region" description="Helical" evidence="10">
    <location>
        <begin position="155"/>
        <end position="173"/>
    </location>
</feature>
<dbReference type="InterPro" id="IPR018422">
    <property type="entry name" value="Cation/H_exchanger_CPA1"/>
</dbReference>
<name>A0A3Q0DIN7_CARSF</name>
<reference evidence="13" key="1">
    <citation type="submission" date="2025-08" db="UniProtKB">
        <authorList>
            <consortium name="RefSeq"/>
        </authorList>
    </citation>
    <scope>IDENTIFICATION</scope>
</reference>
<dbReference type="Pfam" id="PF00999">
    <property type="entry name" value="Na_H_Exchanger"/>
    <property type="match status" value="1"/>
</dbReference>
<evidence type="ECO:0000313" key="13">
    <source>
        <dbReference type="RefSeq" id="XP_021562267.1"/>
    </source>
</evidence>
<comment type="similarity">
    <text evidence="2">Belongs to the monovalent cation:proton antiporter 1 (CPA1) transporter (TC 2.A.36) family.</text>
</comment>
<keyword evidence="4 10" id="KW-0812">Transmembrane</keyword>
<keyword evidence="6" id="KW-0915">Sodium</keyword>
<dbReference type="GO" id="GO:0015385">
    <property type="term" value="F:sodium:proton antiporter activity"/>
    <property type="evidence" value="ECO:0007669"/>
    <property type="project" value="InterPro"/>
</dbReference>
<keyword evidence="12" id="KW-1185">Reference proteome</keyword>
<protein>
    <submittedName>
        <fullName evidence="13">Sodium/hydrogen exchanger 10-like</fullName>
    </submittedName>
</protein>
<dbReference type="PANTHER" id="PTHR10110">
    <property type="entry name" value="SODIUM/HYDROGEN EXCHANGER"/>
    <property type="match status" value="1"/>
</dbReference>
<keyword evidence="8 10" id="KW-0472">Membrane</keyword>
<feature type="transmembrane region" description="Helical" evidence="10">
    <location>
        <begin position="21"/>
        <end position="44"/>
    </location>
</feature>
<dbReference type="RefSeq" id="XP_021562267.1">
    <property type="nucleotide sequence ID" value="XM_021706592.1"/>
</dbReference>
<comment type="subcellular location">
    <subcellularLocation>
        <location evidence="1">Membrane</location>
        <topology evidence="1">Multi-pass membrane protein</topology>
    </subcellularLocation>
</comment>
<feature type="transmembrane region" description="Helical" evidence="10">
    <location>
        <begin position="193"/>
        <end position="214"/>
    </location>
</feature>
<dbReference type="OrthoDB" id="441412at2759"/>
<evidence type="ECO:0000256" key="10">
    <source>
        <dbReference type="SAM" id="Phobius"/>
    </source>
</evidence>
<evidence type="ECO:0000259" key="11">
    <source>
        <dbReference type="Pfam" id="PF00999"/>
    </source>
</evidence>
<evidence type="ECO:0000256" key="8">
    <source>
        <dbReference type="ARBA" id="ARBA00023136"/>
    </source>
</evidence>
<feature type="transmembrane region" description="Helical" evidence="10">
    <location>
        <begin position="221"/>
        <end position="241"/>
    </location>
</feature>
<dbReference type="GO" id="GO:0005886">
    <property type="term" value="C:plasma membrane"/>
    <property type="evidence" value="ECO:0007669"/>
    <property type="project" value="TreeGrafter"/>
</dbReference>
<feature type="transmembrane region" description="Helical" evidence="10">
    <location>
        <begin position="253"/>
        <end position="272"/>
    </location>
</feature>
<evidence type="ECO:0000256" key="4">
    <source>
        <dbReference type="ARBA" id="ARBA00022692"/>
    </source>
</evidence>